<dbReference type="PANTHER" id="PTHR24125">
    <property type="entry name" value="ANKYRIN REPEAT AND DEATH DOMAIN-CONTAINING PROTEIN"/>
    <property type="match status" value="1"/>
</dbReference>
<keyword evidence="1" id="KW-0040">ANK repeat</keyword>
<dbReference type="SMART" id="SM00969">
    <property type="entry name" value="SOCS_box"/>
    <property type="match status" value="1"/>
</dbReference>
<dbReference type="AlphaFoldDB" id="A0AAN8Q4G4"/>
<dbReference type="InterPro" id="IPR001496">
    <property type="entry name" value="SOCS_box"/>
</dbReference>
<feature type="repeat" description="ANK" evidence="1">
    <location>
        <begin position="169"/>
        <end position="203"/>
    </location>
</feature>
<dbReference type="Pfam" id="PF12796">
    <property type="entry name" value="Ank_2"/>
    <property type="match status" value="2"/>
</dbReference>
<dbReference type="InterPro" id="IPR036770">
    <property type="entry name" value="Ankyrin_rpt-contain_sf"/>
</dbReference>
<evidence type="ECO:0000313" key="4">
    <source>
        <dbReference type="Proteomes" id="UP001347796"/>
    </source>
</evidence>
<feature type="repeat" description="ANK" evidence="1">
    <location>
        <begin position="237"/>
        <end position="273"/>
    </location>
</feature>
<feature type="domain" description="SOCS box" evidence="2">
    <location>
        <begin position="332"/>
        <end position="372"/>
    </location>
</feature>
<evidence type="ECO:0000313" key="3">
    <source>
        <dbReference type="EMBL" id="KAK6182610.1"/>
    </source>
</evidence>
<accession>A0AAN8Q4G4</accession>
<protein>
    <recommendedName>
        <fullName evidence="2">SOCS box domain-containing protein</fullName>
    </recommendedName>
</protein>
<feature type="repeat" description="ANK" evidence="1">
    <location>
        <begin position="70"/>
        <end position="102"/>
    </location>
</feature>
<dbReference type="SMART" id="SM00248">
    <property type="entry name" value="ANK"/>
    <property type="match status" value="7"/>
</dbReference>
<gene>
    <name evidence="3" type="ORF">SNE40_010255</name>
</gene>
<dbReference type="CDD" id="cd03716">
    <property type="entry name" value="SOCS_ASB_like"/>
    <property type="match status" value="1"/>
</dbReference>
<dbReference type="PANTHER" id="PTHR24125:SF5">
    <property type="entry name" value="ANKYRIN REPEAT PROTEIN"/>
    <property type="match status" value="1"/>
</dbReference>
<name>A0AAN8Q4G4_PATCE</name>
<comment type="caution">
    <text evidence="3">The sequence shown here is derived from an EMBL/GenBank/DDBJ whole genome shotgun (WGS) entry which is preliminary data.</text>
</comment>
<dbReference type="EMBL" id="JAZGQO010000007">
    <property type="protein sequence ID" value="KAK6182610.1"/>
    <property type="molecule type" value="Genomic_DNA"/>
</dbReference>
<feature type="repeat" description="ANK" evidence="1">
    <location>
        <begin position="274"/>
        <end position="300"/>
    </location>
</feature>
<dbReference type="SUPFAM" id="SSF48403">
    <property type="entry name" value="Ankyrin repeat"/>
    <property type="match status" value="1"/>
</dbReference>
<feature type="repeat" description="ANK" evidence="1">
    <location>
        <begin position="204"/>
        <end position="236"/>
    </location>
</feature>
<dbReference type="Gene3D" id="1.25.40.20">
    <property type="entry name" value="Ankyrin repeat-containing domain"/>
    <property type="match status" value="2"/>
</dbReference>
<dbReference type="PROSITE" id="PS50088">
    <property type="entry name" value="ANK_REPEAT"/>
    <property type="match status" value="6"/>
</dbReference>
<evidence type="ECO:0000259" key="2">
    <source>
        <dbReference type="SMART" id="SM00969"/>
    </source>
</evidence>
<dbReference type="PRINTS" id="PR01415">
    <property type="entry name" value="ANKYRIN"/>
</dbReference>
<feature type="repeat" description="ANK" evidence="1">
    <location>
        <begin position="103"/>
        <end position="135"/>
    </location>
</feature>
<proteinExistence type="predicted"/>
<dbReference type="InterPro" id="IPR002110">
    <property type="entry name" value="Ankyrin_rpt"/>
</dbReference>
<dbReference type="InterPro" id="IPR052457">
    <property type="entry name" value="Ankyrin-DD_containing_protein"/>
</dbReference>
<evidence type="ECO:0000256" key="1">
    <source>
        <dbReference type="PROSITE-ProRule" id="PRU00023"/>
    </source>
</evidence>
<reference evidence="3 4" key="1">
    <citation type="submission" date="2024-01" db="EMBL/GenBank/DDBJ databases">
        <title>The genome of the rayed Mediterranean limpet Patella caerulea (Linnaeus, 1758).</title>
        <authorList>
            <person name="Anh-Thu Weber A."/>
            <person name="Halstead-Nussloch G."/>
        </authorList>
    </citation>
    <scope>NUCLEOTIDE SEQUENCE [LARGE SCALE GENOMIC DNA]</scope>
    <source>
        <strain evidence="3">AATW-2023a</strain>
        <tissue evidence="3">Whole specimen</tissue>
    </source>
</reference>
<organism evidence="3 4">
    <name type="scientific">Patella caerulea</name>
    <name type="common">Rayed Mediterranean limpet</name>
    <dbReference type="NCBI Taxonomy" id="87958"/>
    <lineage>
        <taxon>Eukaryota</taxon>
        <taxon>Metazoa</taxon>
        <taxon>Spiralia</taxon>
        <taxon>Lophotrochozoa</taxon>
        <taxon>Mollusca</taxon>
        <taxon>Gastropoda</taxon>
        <taxon>Patellogastropoda</taxon>
        <taxon>Patelloidea</taxon>
        <taxon>Patellidae</taxon>
        <taxon>Patella</taxon>
    </lineage>
</organism>
<dbReference type="PROSITE" id="PS50297">
    <property type="entry name" value="ANK_REP_REGION"/>
    <property type="match status" value="5"/>
</dbReference>
<dbReference type="Pfam" id="PF07525">
    <property type="entry name" value="SOCS_box"/>
    <property type="match status" value="1"/>
</dbReference>
<keyword evidence="4" id="KW-1185">Reference proteome</keyword>
<sequence length="379" mass="42086">MEWESGEPISSDSSFVEIPEESEVIFQGIRYNDVAMVTRQINQGVDVNVKHTGEPCYLKLPYLYRQIKLSSYTPLHIAVLYSDVKLIDYLLSNGSNINIGDGTNRTPLYLATAIGRLDVIDFLLTKGADPDIQSSSKRTAIMEAICRQDLPGVQRLIESGCNLDLVDIKGSSVLYFAITARGANLNIISALLDAGADVNKTNGKGAPVLMVAVALKQAEIVQLLYNAGADINMKDSSGRTAFHYTAEDNGSRRSTKIRNFLLSHGADPDSPDKKGMTPLQKAVKFGNLRLVERLLKADCDRTYDILTAPKIVYLCGVLPKFKTWLHNELYTPRDLMRLSRSVIRKSLVSANCLVKVDNLDIPKTLQDFILSKYYDEMEL</sequence>
<dbReference type="Proteomes" id="UP001347796">
    <property type="component" value="Unassembled WGS sequence"/>
</dbReference>